<dbReference type="RefSeq" id="XP_022243046.1">
    <property type="nucleotide sequence ID" value="XM_022387338.1"/>
</dbReference>
<organism evidence="2 4">
    <name type="scientific">Limulus polyphemus</name>
    <name type="common">Atlantic horseshoe crab</name>
    <dbReference type="NCBI Taxonomy" id="6850"/>
    <lineage>
        <taxon>Eukaryota</taxon>
        <taxon>Metazoa</taxon>
        <taxon>Ecdysozoa</taxon>
        <taxon>Arthropoda</taxon>
        <taxon>Chelicerata</taxon>
        <taxon>Merostomata</taxon>
        <taxon>Xiphosura</taxon>
        <taxon>Limulidae</taxon>
        <taxon>Limulus</taxon>
    </lineage>
</organism>
<accession>A0ABM1SHE2</accession>
<reference evidence="3 4" key="1">
    <citation type="submission" date="2025-05" db="UniProtKB">
        <authorList>
            <consortium name="RefSeq"/>
        </authorList>
    </citation>
    <scope>IDENTIFICATION</scope>
    <source>
        <tissue evidence="3 4">Muscle</tissue>
    </source>
</reference>
<dbReference type="Proteomes" id="UP000694941">
    <property type="component" value="Unplaced"/>
</dbReference>
<dbReference type="RefSeq" id="XP_022243047.1">
    <property type="nucleotide sequence ID" value="XM_022387339.1"/>
</dbReference>
<evidence type="ECO:0000313" key="3">
    <source>
        <dbReference type="RefSeq" id="XP_022243046.1"/>
    </source>
</evidence>
<proteinExistence type="predicted"/>
<dbReference type="GeneID" id="111086034"/>
<protein>
    <submittedName>
        <fullName evidence="3 4">Uncharacterized protein LOC111086034</fullName>
    </submittedName>
</protein>
<keyword evidence="1" id="KW-0732">Signal</keyword>
<name>A0ABM1SHE2_LIMPO</name>
<gene>
    <name evidence="3 4" type="primary">LOC111086034</name>
</gene>
<evidence type="ECO:0000256" key="1">
    <source>
        <dbReference type="SAM" id="SignalP"/>
    </source>
</evidence>
<sequence>MKTFLTLAVLSASLILARSHELPIFCYLDNNELKQFVVCVRERFPKEAVALWDVCRDRILPGQDDSTAVKIVCTPEKKGRELATCFDPMIELQKERLGKIVYECFFESQ</sequence>
<keyword evidence="2" id="KW-1185">Reference proteome</keyword>
<feature type="signal peptide" evidence="1">
    <location>
        <begin position="1"/>
        <end position="19"/>
    </location>
</feature>
<feature type="chain" id="PRO_5045023166" evidence="1">
    <location>
        <begin position="20"/>
        <end position="109"/>
    </location>
</feature>
<evidence type="ECO:0000313" key="4">
    <source>
        <dbReference type="RefSeq" id="XP_022243047.1"/>
    </source>
</evidence>
<evidence type="ECO:0000313" key="2">
    <source>
        <dbReference type="Proteomes" id="UP000694941"/>
    </source>
</evidence>